<accession>A0ABN8HWW2</accession>
<dbReference type="PANTHER" id="PTHR11710:SF0">
    <property type="entry name" value="40S RIBOSOMAL PROTEIN S19"/>
    <property type="match status" value="1"/>
</dbReference>
<evidence type="ECO:0000256" key="1">
    <source>
        <dbReference type="ARBA" id="ARBA00010014"/>
    </source>
</evidence>
<dbReference type="SMART" id="SM01413">
    <property type="entry name" value="Ribosomal_S19e"/>
    <property type="match status" value="1"/>
</dbReference>
<sequence>MPRDLPPNYWPISLLATMDKSYKFFRTHLITFYSPNKVTLVGKMRSVTLKDVEQDKVVKTVAAHLKKTGKVKVPEHMDLVKTGRFKELAPYDPDWFYVRCAAVLRHIYIRSPVGVKTVTKIFGGRKRNGVTPSHFCRSSGSIARKALQALEALKLVEKVPDGGRILTFQGRRDLDRIAAQVRQKAKQQAKQSVIVL</sequence>
<keyword evidence="2" id="KW-0689">Ribosomal protein</keyword>
<dbReference type="PANTHER" id="PTHR11710">
    <property type="entry name" value="40S RIBOSOMAL PROTEIN S19"/>
    <property type="match status" value="1"/>
</dbReference>
<keyword evidence="3" id="KW-0687">Ribonucleoprotein</keyword>
<gene>
    <name evidence="4" type="ORF">IPOD504_LOCUS3084</name>
</gene>
<dbReference type="NCBIfam" id="NF006811">
    <property type="entry name" value="PRK09333.1"/>
    <property type="match status" value="1"/>
</dbReference>
<dbReference type="Proteomes" id="UP000837857">
    <property type="component" value="Chromosome 13"/>
</dbReference>
<dbReference type="PROSITE" id="PS00628">
    <property type="entry name" value="RIBOSOMAL_S19E"/>
    <property type="match status" value="1"/>
</dbReference>
<evidence type="ECO:0000256" key="3">
    <source>
        <dbReference type="ARBA" id="ARBA00023274"/>
    </source>
</evidence>
<dbReference type="SUPFAM" id="SSF46785">
    <property type="entry name" value="Winged helix' DNA-binding domain"/>
    <property type="match status" value="1"/>
</dbReference>
<dbReference type="InterPro" id="IPR027548">
    <property type="entry name" value="Ribosomal_eS19_archaeal"/>
</dbReference>
<dbReference type="InterPro" id="IPR036390">
    <property type="entry name" value="WH_DNA-bd_sf"/>
</dbReference>
<evidence type="ECO:0000256" key="2">
    <source>
        <dbReference type="ARBA" id="ARBA00022980"/>
    </source>
</evidence>
<evidence type="ECO:0000313" key="4">
    <source>
        <dbReference type="EMBL" id="CAH2041322.1"/>
    </source>
</evidence>
<dbReference type="InterPro" id="IPR001266">
    <property type="entry name" value="Ribosomal_eS19"/>
</dbReference>
<comment type="similarity">
    <text evidence="1">Belongs to the eukaryotic ribosomal protein eS19 family.</text>
</comment>
<dbReference type="InterPro" id="IPR036388">
    <property type="entry name" value="WH-like_DNA-bd_sf"/>
</dbReference>
<organism evidence="4 5">
    <name type="scientific">Iphiclides podalirius</name>
    <name type="common">scarce swallowtail</name>
    <dbReference type="NCBI Taxonomy" id="110791"/>
    <lineage>
        <taxon>Eukaryota</taxon>
        <taxon>Metazoa</taxon>
        <taxon>Ecdysozoa</taxon>
        <taxon>Arthropoda</taxon>
        <taxon>Hexapoda</taxon>
        <taxon>Insecta</taxon>
        <taxon>Pterygota</taxon>
        <taxon>Neoptera</taxon>
        <taxon>Endopterygota</taxon>
        <taxon>Lepidoptera</taxon>
        <taxon>Glossata</taxon>
        <taxon>Ditrysia</taxon>
        <taxon>Papilionoidea</taxon>
        <taxon>Papilionidae</taxon>
        <taxon>Papilioninae</taxon>
        <taxon>Iphiclides</taxon>
    </lineage>
</organism>
<dbReference type="EMBL" id="OW152825">
    <property type="protein sequence ID" value="CAH2041322.1"/>
    <property type="molecule type" value="Genomic_DNA"/>
</dbReference>
<protein>
    <recommendedName>
        <fullName evidence="6">Ribosomal protein S19</fullName>
    </recommendedName>
</protein>
<evidence type="ECO:0000313" key="5">
    <source>
        <dbReference type="Proteomes" id="UP000837857"/>
    </source>
</evidence>
<proteinExistence type="inferred from homology"/>
<evidence type="ECO:0008006" key="6">
    <source>
        <dbReference type="Google" id="ProtNLM"/>
    </source>
</evidence>
<keyword evidence="5" id="KW-1185">Reference proteome</keyword>
<name>A0ABN8HWW2_9NEOP</name>
<dbReference type="InterPro" id="IPR018277">
    <property type="entry name" value="Ribosomal_eS19_CS"/>
</dbReference>
<feature type="non-terminal residue" evidence="4">
    <location>
        <position position="196"/>
    </location>
</feature>
<reference evidence="4" key="1">
    <citation type="submission" date="2022-03" db="EMBL/GenBank/DDBJ databases">
        <authorList>
            <person name="Martin H S."/>
        </authorList>
    </citation>
    <scope>NUCLEOTIDE SEQUENCE</scope>
</reference>
<dbReference type="Gene3D" id="1.10.10.10">
    <property type="entry name" value="Winged helix-like DNA-binding domain superfamily/Winged helix DNA-binding domain"/>
    <property type="match status" value="1"/>
</dbReference>
<dbReference type="Pfam" id="PF01090">
    <property type="entry name" value="Ribosomal_S19e"/>
    <property type="match status" value="1"/>
</dbReference>